<proteinExistence type="predicted"/>
<organism evidence="2 3">
    <name type="scientific">Spirosoma validum</name>
    <dbReference type="NCBI Taxonomy" id="2771355"/>
    <lineage>
        <taxon>Bacteria</taxon>
        <taxon>Pseudomonadati</taxon>
        <taxon>Bacteroidota</taxon>
        <taxon>Cytophagia</taxon>
        <taxon>Cytophagales</taxon>
        <taxon>Cytophagaceae</taxon>
        <taxon>Spirosoma</taxon>
    </lineage>
</organism>
<dbReference type="Gene3D" id="2.60.40.10">
    <property type="entry name" value="Immunoglobulins"/>
    <property type="match status" value="1"/>
</dbReference>
<evidence type="ECO:0000313" key="3">
    <source>
        <dbReference type="Proteomes" id="UP000653797"/>
    </source>
</evidence>
<sequence>MLKRYLYLWTLLVTVACEPFELTRKNFPVCAKPSAKIGYTAGTLDVTFFLDNPQGDIGAAGWDPGDGKGVTRVGSRVTYIYDKAGTYTVTLTMANSCDDKVTVSQQITVRN</sequence>
<dbReference type="Proteomes" id="UP000653797">
    <property type="component" value="Unassembled WGS sequence"/>
</dbReference>
<dbReference type="CDD" id="cd00146">
    <property type="entry name" value="PKD"/>
    <property type="match status" value="1"/>
</dbReference>
<dbReference type="EMBL" id="JACXAA010000010">
    <property type="protein sequence ID" value="MBD2755963.1"/>
    <property type="molecule type" value="Genomic_DNA"/>
</dbReference>
<dbReference type="InterPro" id="IPR013783">
    <property type="entry name" value="Ig-like_fold"/>
</dbReference>
<dbReference type="PROSITE" id="PS50093">
    <property type="entry name" value="PKD"/>
    <property type="match status" value="1"/>
</dbReference>
<dbReference type="SMART" id="SM00089">
    <property type="entry name" value="PKD"/>
    <property type="match status" value="1"/>
</dbReference>
<accession>A0A927GFS0</accession>
<dbReference type="RefSeq" id="WP_191041585.1">
    <property type="nucleotide sequence ID" value="NZ_JACXAA010000010.1"/>
</dbReference>
<dbReference type="PROSITE" id="PS51257">
    <property type="entry name" value="PROKAR_LIPOPROTEIN"/>
    <property type="match status" value="1"/>
</dbReference>
<evidence type="ECO:0000259" key="1">
    <source>
        <dbReference type="PROSITE" id="PS50093"/>
    </source>
</evidence>
<dbReference type="SUPFAM" id="SSF49299">
    <property type="entry name" value="PKD domain"/>
    <property type="match status" value="1"/>
</dbReference>
<gene>
    <name evidence="2" type="ORF">IC230_23900</name>
</gene>
<keyword evidence="3" id="KW-1185">Reference proteome</keyword>
<protein>
    <submittedName>
        <fullName evidence="2">PKD domain-containing protein</fullName>
    </submittedName>
</protein>
<comment type="caution">
    <text evidence="2">The sequence shown here is derived from an EMBL/GenBank/DDBJ whole genome shotgun (WGS) entry which is preliminary data.</text>
</comment>
<dbReference type="InterPro" id="IPR022409">
    <property type="entry name" value="PKD/Chitinase_dom"/>
</dbReference>
<reference evidence="2" key="1">
    <citation type="submission" date="2020-09" db="EMBL/GenBank/DDBJ databases">
        <authorList>
            <person name="Kim M.K."/>
        </authorList>
    </citation>
    <scope>NUCLEOTIDE SEQUENCE</scope>
    <source>
        <strain evidence="2">BT704</strain>
    </source>
</reference>
<dbReference type="InterPro" id="IPR035986">
    <property type="entry name" value="PKD_dom_sf"/>
</dbReference>
<dbReference type="AlphaFoldDB" id="A0A927GFS0"/>
<evidence type="ECO:0000313" key="2">
    <source>
        <dbReference type="EMBL" id="MBD2755963.1"/>
    </source>
</evidence>
<dbReference type="Pfam" id="PF18911">
    <property type="entry name" value="PKD_4"/>
    <property type="match status" value="1"/>
</dbReference>
<feature type="domain" description="PKD" evidence="1">
    <location>
        <begin position="62"/>
        <end position="111"/>
    </location>
</feature>
<dbReference type="InterPro" id="IPR000601">
    <property type="entry name" value="PKD_dom"/>
</dbReference>
<name>A0A927GFS0_9BACT</name>